<dbReference type="OrthoDB" id="3155179at2759"/>
<evidence type="ECO:0000313" key="2">
    <source>
        <dbReference type="EMBL" id="KIL00441.1"/>
    </source>
</evidence>
<accession>A0A0D0ED37</accession>
<reference evidence="2 3" key="1">
    <citation type="submission" date="2014-04" db="EMBL/GenBank/DDBJ databases">
        <authorList>
            <consortium name="DOE Joint Genome Institute"/>
            <person name="Kuo A."/>
            <person name="Kohler A."/>
            <person name="Jargeat P."/>
            <person name="Nagy L.G."/>
            <person name="Floudas D."/>
            <person name="Copeland A."/>
            <person name="Barry K.W."/>
            <person name="Cichocki N."/>
            <person name="Veneault-Fourrey C."/>
            <person name="LaButti K."/>
            <person name="Lindquist E.A."/>
            <person name="Lipzen A."/>
            <person name="Lundell T."/>
            <person name="Morin E."/>
            <person name="Murat C."/>
            <person name="Sun H."/>
            <person name="Tunlid A."/>
            <person name="Henrissat B."/>
            <person name="Grigoriev I.V."/>
            <person name="Hibbett D.S."/>
            <person name="Martin F."/>
            <person name="Nordberg H.P."/>
            <person name="Cantor M.N."/>
            <person name="Hua S.X."/>
        </authorList>
    </citation>
    <scope>NUCLEOTIDE SEQUENCE [LARGE SCALE GENOMIC DNA]</scope>
    <source>
        <strain evidence="2 3">Ve08.2h10</strain>
    </source>
</reference>
<dbReference type="InParanoid" id="A0A0D0ED37"/>
<reference evidence="3" key="2">
    <citation type="submission" date="2015-01" db="EMBL/GenBank/DDBJ databases">
        <title>Evolutionary Origins and Diversification of the Mycorrhizal Mutualists.</title>
        <authorList>
            <consortium name="DOE Joint Genome Institute"/>
            <consortium name="Mycorrhizal Genomics Consortium"/>
            <person name="Kohler A."/>
            <person name="Kuo A."/>
            <person name="Nagy L.G."/>
            <person name="Floudas D."/>
            <person name="Copeland A."/>
            <person name="Barry K.W."/>
            <person name="Cichocki N."/>
            <person name="Veneault-Fourrey C."/>
            <person name="LaButti K."/>
            <person name="Lindquist E.A."/>
            <person name="Lipzen A."/>
            <person name="Lundell T."/>
            <person name="Morin E."/>
            <person name="Murat C."/>
            <person name="Riley R."/>
            <person name="Ohm R."/>
            <person name="Sun H."/>
            <person name="Tunlid A."/>
            <person name="Henrissat B."/>
            <person name="Grigoriev I.V."/>
            <person name="Hibbett D.S."/>
            <person name="Martin F."/>
        </authorList>
    </citation>
    <scope>NUCLEOTIDE SEQUENCE [LARGE SCALE GENOMIC DNA]</scope>
    <source>
        <strain evidence="3">Ve08.2h10</strain>
    </source>
</reference>
<dbReference type="Proteomes" id="UP000054538">
    <property type="component" value="Unassembled WGS sequence"/>
</dbReference>
<keyword evidence="3" id="KW-1185">Reference proteome</keyword>
<dbReference type="HOGENOM" id="CLU_2794652_0_0_1"/>
<protein>
    <submittedName>
        <fullName evidence="2">Uncharacterized protein</fullName>
    </submittedName>
</protein>
<gene>
    <name evidence="2" type="ORF">PAXRUDRAFT_8236</name>
</gene>
<dbReference type="EMBL" id="KN824834">
    <property type="protein sequence ID" value="KIL00441.1"/>
    <property type="molecule type" value="Genomic_DNA"/>
</dbReference>
<feature type="region of interest" description="Disordered" evidence="1">
    <location>
        <begin position="42"/>
        <end position="68"/>
    </location>
</feature>
<organism evidence="2 3">
    <name type="scientific">Paxillus rubicundulus Ve08.2h10</name>
    <dbReference type="NCBI Taxonomy" id="930991"/>
    <lineage>
        <taxon>Eukaryota</taxon>
        <taxon>Fungi</taxon>
        <taxon>Dikarya</taxon>
        <taxon>Basidiomycota</taxon>
        <taxon>Agaricomycotina</taxon>
        <taxon>Agaricomycetes</taxon>
        <taxon>Agaricomycetidae</taxon>
        <taxon>Boletales</taxon>
        <taxon>Paxilineae</taxon>
        <taxon>Paxillaceae</taxon>
        <taxon>Paxillus</taxon>
    </lineage>
</organism>
<name>A0A0D0ED37_9AGAM</name>
<feature type="compositionally biased region" description="Basic and acidic residues" evidence="1">
    <location>
        <begin position="42"/>
        <end position="51"/>
    </location>
</feature>
<proteinExistence type="predicted"/>
<sequence length="68" mass="7671">MLIQEKKGAKPGEAEMISNYRCAIGQVMGKVIKEELDKAKQEAEQWNRERPPLAVQANTTAHKGKQYT</sequence>
<evidence type="ECO:0000256" key="1">
    <source>
        <dbReference type="SAM" id="MobiDB-lite"/>
    </source>
</evidence>
<evidence type="ECO:0000313" key="3">
    <source>
        <dbReference type="Proteomes" id="UP000054538"/>
    </source>
</evidence>
<dbReference type="AlphaFoldDB" id="A0A0D0ED37"/>